<feature type="compositionally biased region" description="Polar residues" evidence="1">
    <location>
        <begin position="673"/>
        <end position="696"/>
    </location>
</feature>
<feature type="compositionally biased region" description="Polar residues" evidence="1">
    <location>
        <begin position="1"/>
        <end position="13"/>
    </location>
</feature>
<accession>A0A8H2VIB0</accession>
<dbReference type="Pfam" id="PF01803">
    <property type="entry name" value="LIM_bind"/>
    <property type="match status" value="1"/>
</dbReference>
<feature type="compositionally biased region" description="Polar residues" evidence="1">
    <location>
        <begin position="611"/>
        <end position="652"/>
    </location>
</feature>
<sequence length="696" mass="78633">MYQQLGANQSESNLEGIPQGRMNQQQNSASTNETAQQQQFNFVDVQNGMVHDQDALAHWQMNNSHSSKNLGSYNSRQPNDITISGNINKSSSNNSMNMNNQSTLSGNDTIGSVDHLNMSQNVIPQQQTFQYTGNPMNQQQQQQQQMIMGNTPVQPAIYNINNKKEPAMVMEMSRNSTTTPYIPVESSRQQQYPQQTQISLKASQSANKLKKQYSKNKIIPESAINNFQAQSGFSGHRAKIPTPINVGPQNSYNNIRGSSPNTMNPNTSYRSSIDSPVTMFPFAIRKYLSNMAAIKFHDMIDMINLSVGRITQPSYWQKCMNEVFTPDAIIRYSKTSTTEVRQFDFLVPLVPILFVTLGRLGVVRIEVLTQQLKTELISDGTIFFDCPRCTFTYHYPDGSYITHFVQLKGLFNPELKIKWGDLHMHSFVPGIEWNSLERLVSNNFGNFDIFKKLSEKDLENIVKNEDDTIKNENANENGDNNISARDYKETQSQDDSNGSNSSIGSLPPNFEAITQLRSHFSVFRNVSVFGSQEGLMRVMQVSTVMSSLKNLWMYQRLHKIDSPLAAMHQYVERYKKDIKGPTVLQNRQFLQQQQQNQQRQNLQQASNATNITGSQEGDATAFNQPHLVNNGNPKLSMTPIDSMSPFSQENMKPSSSSGPPSERRPPLKKRRTSCISPHSRGTPNSVPSSYDYSIKE</sequence>
<dbReference type="EMBL" id="CAEFZW010000007">
    <property type="protein sequence ID" value="CAB4255951.1"/>
    <property type="molecule type" value="Genomic_DNA"/>
</dbReference>
<comment type="caution">
    <text evidence="2">The sequence shown here is derived from an EMBL/GenBank/DDBJ whole genome shotgun (WGS) entry which is preliminary data.</text>
</comment>
<name>A0A8H2VIB0_9SACH</name>
<evidence type="ECO:0000313" key="2">
    <source>
        <dbReference type="EMBL" id="CAB4255951.1"/>
    </source>
</evidence>
<feature type="compositionally biased region" description="Polar residues" evidence="1">
    <location>
        <begin position="21"/>
        <end position="35"/>
    </location>
</feature>
<dbReference type="InterPro" id="IPR029005">
    <property type="entry name" value="LIM-bd/SEUSS"/>
</dbReference>
<organism evidence="2 3">
    <name type="scientific">Maudiozyma barnettii</name>
    <dbReference type="NCBI Taxonomy" id="61262"/>
    <lineage>
        <taxon>Eukaryota</taxon>
        <taxon>Fungi</taxon>
        <taxon>Dikarya</taxon>
        <taxon>Ascomycota</taxon>
        <taxon>Saccharomycotina</taxon>
        <taxon>Saccharomycetes</taxon>
        <taxon>Saccharomycetales</taxon>
        <taxon>Saccharomycetaceae</taxon>
        <taxon>Maudiozyma</taxon>
    </lineage>
</organism>
<keyword evidence="3" id="KW-1185">Reference proteome</keyword>
<evidence type="ECO:0008006" key="4">
    <source>
        <dbReference type="Google" id="ProtNLM"/>
    </source>
</evidence>
<dbReference type="Proteomes" id="UP000644660">
    <property type="component" value="Unassembled WGS sequence"/>
</dbReference>
<dbReference type="GeneID" id="64859015"/>
<gene>
    <name evidence="2" type="ORF">KABA2_07S08162</name>
</gene>
<proteinExistence type="predicted"/>
<protein>
    <recommendedName>
        <fullName evidence="4">Morphogenetic regulator of filamentous growth protein 1</fullName>
    </recommendedName>
</protein>
<evidence type="ECO:0000256" key="1">
    <source>
        <dbReference type="SAM" id="MobiDB-lite"/>
    </source>
</evidence>
<reference evidence="2 3" key="1">
    <citation type="submission" date="2020-05" db="EMBL/GenBank/DDBJ databases">
        <authorList>
            <person name="Casaregola S."/>
            <person name="Devillers H."/>
            <person name="Grondin C."/>
        </authorList>
    </citation>
    <scope>NUCLEOTIDE SEQUENCE [LARGE SCALE GENOMIC DNA]</scope>
    <source>
        <strain evidence="2 3">CLIB 1767</strain>
    </source>
</reference>
<evidence type="ECO:0000313" key="3">
    <source>
        <dbReference type="Proteomes" id="UP000644660"/>
    </source>
</evidence>
<dbReference type="OrthoDB" id="774557at2759"/>
<dbReference type="RefSeq" id="XP_041407795.1">
    <property type="nucleotide sequence ID" value="XM_041551861.1"/>
</dbReference>
<dbReference type="AlphaFoldDB" id="A0A8H2VIB0"/>
<feature type="region of interest" description="Disordered" evidence="1">
    <location>
        <begin position="611"/>
        <end position="696"/>
    </location>
</feature>
<feature type="region of interest" description="Disordered" evidence="1">
    <location>
        <begin position="1"/>
        <end position="35"/>
    </location>
</feature>